<dbReference type="EC" id="2.7.1.24" evidence="4"/>
<accession>A0A3B0YTM4</accession>
<dbReference type="NCBIfam" id="TIGR00152">
    <property type="entry name" value="dephospho-CoA kinase"/>
    <property type="match status" value="1"/>
</dbReference>
<dbReference type="PANTHER" id="PTHR10695:SF46">
    <property type="entry name" value="BIFUNCTIONAL COENZYME A SYNTHASE-RELATED"/>
    <property type="match status" value="1"/>
</dbReference>
<organism evidence="4">
    <name type="scientific">hydrothermal vent metagenome</name>
    <dbReference type="NCBI Taxonomy" id="652676"/>
    <lineage>
        <taxon>unclassified sequences</taxon>
        <taxon>metagenomes</taxon>
        <taxon>ecological metagenomes</taxon>
    </lineage>
</organism>
<protein>
    <submittedName>
        <fullName evidence="4">Dephospho-CoA kinase</fullName>
        <ecNumber evidence="4">2.7.1.24</ecNumber>
    </submittedName>
</protein>
<keyword evidence="2" id="KW-0067">ATP-binding</keyword>
<dbReference type="PROSITE" id="PS51219">
    <property type="entry name" value="DPCK"/>
    <property type="match status" value="1"/>
</dbReference>
<evidence type="ECO:0000256" key="1">
    <source>
        <dbReference type="ARBA" id="ARBA00022741"/>
    </source>
</evidence>
<keyword evidence="4" id="KW-0418">Kinase</keyword>
<dbReference type="Pfam" id="PF01121">
    <property type="entry name" value="CoaE"/>
    <property type="match status" value="1"/>
</dbReference>
<keyword evidence="4" id="KW-0808">Transferase</keyword>
<proteinExistence type="inferred from homology"/>
<sequence length="200" mass="22721">MLIIGLTGGIGSGKSTVTNLFSSYGVPIIDADTIARQVTAPGQPALREICALFGEEIVDNNGQLKRKQLRKIIFADQQKREQLEAILHPIIQQRMLEQMAMASHRADYSILSIPLLLESGWQHLLDRILVIDVNERSQLQRTMQRDNIDKKTAQTIIDVQINRQDRLLAADDIIDNEGSIDELQQQVQRLHQKYLQLSHH</sequence>
<dbReference type="AlphaFoldDB" id="A0A3B0YTM4"/>
<evidence type="ECO:0000256" key="2">
    <source>
        <dbReference type="ARBA" id="ARBA00022840"/>
    </source>
</evidence>
<name>A0A3B0YTM4_9ZZZZ</name>
<dbReference type="GO" id="GO:0004140">
    <property type="term" value="F:dephospho-CoA kinase activity"/>
    <property type="evidence" value="ECO:0007669"/>
    <property type="project" value="UniProtKB-EC"/>
</dbReference>
<dbReference type="CDD" id="cd02022">
    <property type="entry name" value="DPCK"/>
    <property type="match status" value="1"/>
</dbReference>
<evidence type="ECO:0000256" key="3">
    <source>
        <dbReference type="SAM" id="Coils"/>
    </source>
</evidence>
<dbReference type="GO" id="GO:0005524">
    <property type="term" value="F:ATP binding"/>
    <property type="evidence" value="ECO:0007669"/>
    <property type="project" value="UniProtKB-KW"/>
</dbReference>
<dbReference type="GO" id="GO:0015937">
    <property type="term" value="P:coenzyme A biosynthetic process"/>
    <property type="evidence" value="ECO:0007669"/>
    <property type="project" value="InterPro"/>
</dbReference>
<dbReference type="HAMAP" id="MF_00376">
    <property type="entry name" value="Dephospho_CoA_kinase"/>
    <property type="match status" value="1"/>
</dbReference>
<reference evidence="4" key="1">
    <citation type="submission" date="2018-06" db="EMBL/GenBank/DDBJ databases">
        <authorList>
            <person name="Zhirakovskaya E."/>
        </authorList>
    </citation>
    <scope>NUCLEOTIDE SEQUENCE</scope>
</reference>
<gene>
    <name evidence="4" type="ORF">MNBD_GAMMA18-2171</name>
</gene>
<dbReference type="EMBL" id="UOFP01000036">
    <property type="protein sequence ID" value="VAW84265.1"/>
    <property type="molecule type" value="Genomic_DNA"/>
</dbReference>
<feature type="coiled-coil region" evidence="3">
    <location>
        <begin position="173"/>
        <end position="200"/>
    </location>
</feature>
<dbReference type="InterPro" id="IPR027417">
    <property type="entry name" value="P-loop_NTPase"/>
</dbReference>
<keyword evidence="1" id="KW-0547">Nucleotide-binding</keyword>
<dbReference type="SUPFAM" id="SSF52540">
    <property type="entry name" value="P-loop containing nucleoside triphosphate hydrolases"/>
    <property type="match status" value="1"/>
</dbReference>
<keyword evidence="3" id="KW-0175">Coiled coil</keyword>
<evidence type="ECO:0000313" key="4">
    <source>
        <dbReference type="EMBL" id="VAW84265.1"/>
    </source>
</evidence>
<dbReference type="Gene3D" id="3.40.50.300">
    <property type="entry name" value="P-loop containing nucleotide triphosphate hydrolases"/>
    <property type="match status" value="1"/>
</dbReference>
<dbReference type="InterPro" id="IPR001977">
    <property type="entry name" value="Depp_CoAkinase"/>
</dbReference>
<dbReference type="PANTHER" id="PTHR10695">
    <property type="entry name" value="DEPHOSPHO-COA KINASE-RELATED"/>
    <property type="match status" value="1"/>
</dbReference>